<dbReference type="RefSeq" id="WP_179533843.1">
    <property type="nucleotide sequence ID" value="NZ_JACBYW010000001.1"/>
</dbReference>
<dbReference type="GO" id="GO:0008194">
    <property type="term" value="F:UDP-glycosyltransferase activity"/>
    <property type="evidence" value="ECO:0007669"/>
    <property type="project" value="InterPro"/>
</dbReference>
<evidence type="ECO:0000256" key="3">
    <source>
        <dbReference type="ARBA" id="ARBA00022679"/>
    </source>
</evidence>
<accession>A0A852YTK6</accession>
<dbReference type="Gene3D" id="3.40.50.2000">
    <property type="entry name" value="Glycogen Phosphorylase B"/>
    <property type="match status" value="2"/>
</dbReference>
<dbReference type="Pfam" id="PF06722">
    <property type="entry name" value="EryCIII-like_C"/>
    <property type="match status" value="1"/>
</dbReference>
<dbReference type="InterPro" id="IPR010610">
    <property type="entry name" value="EryCIII-like_C"/>
</dbReference>
<dbReference type="PANTHER" id="PTHR48050">
    <property type="entry name" value="STEROL 3-BETA-GLUCOSYLTRANSFERASE"/>
    <property type="match status" value="1"/>
</dbReference>
<name>A0A852YTK6_9ACTN</name>
<dbReference type="CDD" id="cd03784">
    <property type="entry name" value="GT1_Gtf-like"/>
    <property type="match status" value="1"/>
</dbReference>
<dbReference type="SUPFAM" id="SSF53756">
    <property type="entry name" value="UDP-Glycosyltransferase/glycogen phosphorylase"/>
    <property type="match status" value="1"/>
</dbReference>
<comment type="similarity">
    <text evidence="1">Belongs to the glycosyltransferase 28 family.</text>
</comment>
<dbReference type="Proteomes" id="UP000548304">
    <property type="component" value="Unassembled WGS sequence"/>
</dbReference>
<gene>
    <name evidence="6" type="ORF">FHR84_000592</name>
</gene>
<feature type="domain" description="Erythromycin biosynthesis protein CIII-like N-terminal" evidence="5">
    <location>
        <begin position="22"/>
        <end position="239"/>
    </location>
</feature>
<evidence type="ECO:0000313" key="6">
    <source>
        <dbReference type="EMBL" id="NYH77278.1"/>
    </source>
</evidence>
<keyword evidence="7" id="KW-1185">Reference proteome</keyword>
<dbReference type="GO" id="GO:0017000">
    <property type="term" value="P:antibiotic biosynthetic process"/>
    <property type="evidence" value="ECO:0007669"/>
    <property type="project" value="UniProtKB-ARBA"/>
</dbReference>
<dbReference type="GO" id="GO:0016758">
    <property type="term" value="F:hexosyltransferase activity"/>
    <property type="evidence" value="ECO:0007669"/>
    <property type="project" value="UniProtKB-ARBA"/>
</dbReference>
<organism evidence="6 7">
    <name type="scientific">Actinopolyspora biskrensis</name>
    <dbReference type="NCBI Taxonomy" id="1470178"/>
    <lineage>
        <taxon>Bacteria</taxon>
        <taxon>Bacillati</taxon>
        <taxon>Actinomycetota</taxon>
        <taxon>Actinomycetes</taxon>
        <taxon>Actinopolysporales</taxon>
        <taxon>Actinopolysporaceae</taxon>
        <taxon>Actinopolyspora</taxon>
    </lineage>
</organism>
<dbReference type="Pfam" id="PF21036">
    <property type="entry name" value="EryCIII-like_N"/>
    <property type="match status" value="1"/>
</dbReference>
<keyword evidence="2" id="KW-0328">Glycosyltransferase</keyword>
<evidence type="ECO:0000259" key="4">
    <source>
        <dbReference type="Pfam" id="PF06722"/>
    </source>
</evidence>
<evidence type="ECO:0000256" key="1">
    <source>
        <dbReference type="ARBA" id="ARBA00006962"/>
    </source>
</evidence>
<keyword evidence="3 6" id="KW-0808">Transferase</keyword>
<reference evidence="6 7" key="1">
    <citation type="submission" date="2020-07" db="EMBL/GenBank/DDBJ databases">
        <title>Genomic Encyclopedia of Type Strains, Phase III (KMG-III): the genomes of soil and plant-associated and newly described type strains.</title>
        <authorList>
            <person name="Whitman W."/>
        </authorList>
    </citation>
    <scope>NUCLEOTIDE SEQUENCE [LARGE SCALE GENOMIC DNA]</scope>
    <source>
        <strain evidence="6 7">CECT 8576</strain>
    </source>
</reference>
<dbReference type="InterPro" id="IPR048284">
    <property type="entry name" value="EryCIII-like_N"/>
</dbReference>
<proteinExistence type="inferred from homology"/>
<protein>
    <submittedName>
        <fullName evidence="6">UDP:flavonoid glycosyltransferase YjiC (YdhE family)</fullName>
    </submittedName>
</protein>
<evidence type="ECO:0000256" key="2">
    <source>
        <dbReference type="ARBA" id="ARBA00022676"/>
    </source>
</evidence>
<evidence type="ECO:0000313" key="7">
    <source>
        <dbReference type="Proteomes" id="UP000548304"/>
    </source>
</evidence>
<dbReference type="InterPro" id="IPR002213">
    <property type="entry name" value="UDP_glucos_trans"/>
</dbReference>
<comment type="caution">
    <text evidence="6">The sequence shown here is derived from an EMBL/GenBank/DDBJ whole genome shotgun (WGS) entry which is preliminary data.</text>
</comment>
<dbReference type="PANTHER" id="PTHR48050:SF13">
    <property type="entry name" value="STEROL 3-BETA-GLUCOSYLTRANSFERASE UGT80A2"/>
    <property type="match status" value="1"/>
</dbReference>
<dbReference type="InterPro" id="IPR050426">
    <property type="entry name" value="Glycosyltransferase_28"/>
</dbReference>
<dbReference type="AlphaFoldDB" id="A0A852YTK6"/>
<dbReference type="EMBL" id="JACBYW010000001">
    <property type="protein sequence ID" value="NYH77278.1"/>
    <property type="molecule type" value="Genomic_DNA"/>
</dbReference>
<sequence>MRVLFTSWGWSTHFQPAVPLAWALRVAGHEVAVASQPGLADVVAGAGLTMLPVGHEVDIATLRADPTLGRVHDTLRDPAVCYQQHGEVPEAERSKWLAMQTHFTLVAEAMVDDLVALTEQWRPDLLVWEQTTFAGAVAARVHDVPDIRLVISPDVLGDQPPEIERQLASPDLAALFERFGLAADRHRAHWTVDQCPPSLRLPTRSSRVPMRYTPYAGGGTRPDWARSPGQFPRICLSAGLTTGGFAAQDTAQLPEIVDYLRELDVEVVIPGAADAFPELADDPPPNVRVLEYVPLSLVLPTCSAIVHHGGGGTMLTAAAWGVPQVVLPQIVDQAINAHQIARSGAGRQVPRERAGPDAVRTALAEMLSEAAFAVTAGDLAAEIAHQPNPAAIVQHLERGEL</sequence>
<evidence type="ECO:0000259" key="5">
    <source>
        <dbReference type="Pfam" id="PF21036"/>
    </source>
</evidence>
<feature type="domain" description="Erythromycin biosynthesis protein CIII-like C-terminal" evidence="4">
    <location>
        <begin position="256"/>
        <end position="397"/>
    </location>
</feature>
<dbReference type="FunFam" id="3.40.50.2000:FF:000072">
    <property type="entry name" value="Glycosyl transferase"/>
    <property type="match status" value="1"/>
</dbReference>